<dbReference type="PROSITE" id="PS00092">
    <property type="entry name" value="N6_MTASE"/>
    <property type="match status" value="1"/>
</dbReference>
<evidence type="ECO:0000313" key="6">
    <source>
        <dbReference type="EMBL" id="QTQ13131.1"/>
    </source>
</evidence>
<name>A0A975F2D9_9SPIR</name>
<reference evidence="6 7" key="1">
    <citation type="journal article" date="2021" name="Microbiol. Resour. Announc.">
        <title>Complete Genome Sequences of Three Human Oral Treponema parvum Isolates.</title>
        <authorList>
            <person name="Zeng H."/>
            <person name="Watt R.M."/>
        </authorList>
    </citation>
    <scope>NUCLEOTIDE SEQUENCE [LARGE SCALE GENOMIC DNA]</scope>
    <source>
        <strain evidence="6 7">ATCC 700770</strain>
    </source>
</reference>
<dbReference type="Pfam" id="PF05175">
    <property type="entry name" value="MTS"/>
    <property type="match status" value="1"/>
</dbReference>
<dbReference type="KEGG" id="tpav:HRQ91_00935"/>
<comment type="function">
    <text evidence="3">Methylates the class 1 translation termination release factors RF1/PrfA and RF2/PrfB on the glutamine residue of the universally conserved GGQ motif.</text>
</comment>
<dbReference type="HAMAP" id="MF_02126">
    <property type="entry name" value="RF_methyltr_PrmC"/>
    <property type="match status" value="1"/>
</dbReference>
<dbReference type="Pfam" id="PF17827">
    <property type="entry name" value="PrmC_N"/>
    <property type="match status" value="1"/>
</dbReference>
<evidence type="ECO:0000256" key="2">
    <source>
        <dbReference type="ARBA" id="ARBA00022691"/>
    </source>
</evidence>
<dbReference type="InterPro" id="IPR002052">
    <property type="entry name" value="DNA_methylase_N6_adenine_CS"/>
</dbReference>
<evidence type="ECO:0000259" key="5">
    <source>
        <dbReference type="Pfam" id="PF17827"/>
    </source>
</evidence>
<feature type="binding site" evidence="3">
    <location>
        <begin position="246"/>
        <end position="249"/>
    </location>
    <ligand>
        <name>substrate</name>
    </ligand>
</feature>
<dbReference type="InterPro" id="IPR019874">
    <property type="entry name" value="RF_methyltr_PrmC"/>
</dbReference>
<feature type="domain" description="Methyltransferase small" evidence="4">
    <location>
        <begin position="156"/>
        <end position="254"/>
    </location>
</feature>
<evidence type="ECO:0000256" key="1">
    <source>
        <dbReference type="ARBA" id="ARBA00022603"/>
    </source>
</evidence>
<dbReference type="PANTHER" id="PTHR18895">
    <property type="entry name" value="HEMK METHYLTRANSFERASE"/>
    <property type="match status" value="1"/>
</dbReference>
<protein>
    <recommendedName>
        <fullName evidence="3">Release factor glutamine methyltransferase</fullName>
        <shortName evidence="3">RF MTase</shortName>
        <ecNumber evidence="3">2.1.1.297</ecNumber>
    </recommendedName>
    <alternativeName>
        <fullName evidence="3">N5-glutamine methyltransferase PrmC</fullName>
    </alternativeName>
    <alternativeName>
        <fullName evidence="3">Protein-(glutamine-N5) MTase PrmC</fullName>
    </alternativeName>
    <alternativeName>
        <fullName evidence="3">Protein-glutamine N-methyltransferase PrmC</fullName>
    </alternativeName>
</protein>
<feature type="binding site" evidence="3">
    <location>
        <position position="196"/>
    </location>
    <ligand>
        <name>S-adenosyl-L-methionine</name>
        <dbReference type="ChEBI" id="CHEBI:59789"/>
    </ligand>
</feature>
<dbReference type="CDD" id="cd02440">
    <property type="entry name" value="AdoMet_MTases"/>
    <property type="match status" value="1"/>
</dbReference>
<dbReference type="SUPFAM" id="SSF53335">
    <property type="entry name" value="S-adenosyl-L-methionine-dependent methyltransferases"/>
    <property type="match status" value="1"/>
</dbReference>
<dbReference type="InterPro" id="IPR007848">
    <property type="entry name" value="Small_mtfrase_dom"/>
</dbReference>
<sequence>MTVSEAVGYGVKYLKEKKIDRKIFMPETTPIFDTPVLDVNCILEHTLKKSRTFILSHGDTELSKKQTSVFKNALKKRREGLPVAYITGVKEFYGLDFLVTPDVLIPKPDTELLVEHALKEAAQKFASRENFTANFTADFTAGLAAKPEDRKNSRNAAYRVADVCTGSGCIAVSFLHEAAASGVNAALINLAVYASDISKKALAVAKKNACRILSDNPAAKKAMDFFQGDLLDAFPKEIRFELILSNPPYVPSETVTELLKDGRKEPRVALDGDVTAIQSKDFCDENSCKKDFHDGLAIIRRLIPQAYERLSAGGLFLLEAGEYNVEKTAKLMKSEGFADVKIHKDLSGQLRLAEGRKPF</sequence>
<gene>
    <name evidence="3" type="primary">prmC</name>
    <name evidence="6" type="ORF">HRQ91_00935</name>
</gene>
<keyword evidence="7" id="KW-1185">Reference proteome</keyword>
<dbReference type="GO" id="GO:0032259">
    <property type="term" value="P:methylation"/>
    <property type="evidence" value="ECO:0007669"/>
    <property type="project" value="UniProtKB-KW"/>
</dbReference>
<dbReference type="InterPro" id="IPR050320">
    <property type="entry name" value="N5-glutamine_MTase"/>
</dbReference>
<accession>A0A975F2D9</accession>
<comment type="catalytic activity">
    <reaction evidence="3">
        <text>L-glutaminyl-[peptide chain release factor] + S-adenosyl-L-methionine = N(5)-methyl-L-glutaminyl-[peptide chain release factor] + S-adenosyl-L-homocysteine + H(+)</text>
        <dbReference type="Rhea" id="RHEA:42896"/>
        <dbReference type="Rhea" id="RHEA-COMP:10271"/>
        <dbReference type="Rhea" id="RHEA-COMP:10272"/>
        <dbReference type="ChEBI" id="CHEBI:15378"/>
        <dbReference type="ChEBI" id="CHEBI:30011"/>
        <dbReference type="ChEBI" id="CHEBI:57856"/>
        <dbReference type="ChEBI" id="CHEBI:59789"/>
        <dbReference type="ChEBI" id="CHEBI:61891"/>
        <dbReference type="EC" id="2.1.1.297"/>
    </reaction>
</comment>
<evidence type="ECO:0000313" key="7">
    <source>
        <dbReference type="Proteomes" id="UP000671908"/>
    </source>
</evidence>
<keyword evidence="2 3" id="KW-0949">S-adenosyl-L-methionine</keyword>
<dbReference type="Proteomes" id="UP000671908">
    <property type="component" value="Chromosome"/>
</dbReference>
<comment type="similarity">
    <text evidence="3">Belongs to the protein N5-glutamine methyltransferase family. PrmC subfamily.</text>
</comment>
<dbReference type="Gene3D" id="1.10.8.10">
    <property type="entry name" value="DNA helicase RuvA subunit, C-terminal domain"/>
    <property type="match status" value="1"/>
</dbReference>
<dbReference type="PANTHER" id="PTHR18895:SF74">
    <property type="entry name" value="MTRF1L RELEASE FACTOR GLUTAMINE METHYLTRANSFERASE"/>
    <property type="match status" value="1"/>
</dbReference>
<proteinExistence type="inferred from homology"/>
<dbReference type="Gene3D" id="3.40.50.150">
    <property type="entry name" value="Vaccinia Virus protein VP39"/>
    <property type="match status" value="1"/>
</dbReference>
<feature type="domain" description="Release factor glutamine methyltransferase N-terminal" evidence="5">
    <location>
        <begin position="33"/>
        <end position="88"/>
    </location>
</feature>
<dbReference type="GO" id="GO:0003676">
    <property type="term" value="F:nucleic acid binding"/>
    <property type="evidence" value="ECO:0007669"/>
    <property type="project" value="InterPro"/>
</dbReference>
<dbReference type="InterPro" id="IPR040758">
    <property type="entry name" value="PrmC_N"/>
</dbReference>
<dbReference type="RefSeq" id="WP_210119858.1">
    <property type="nucleotide sequence ID" value="NZ_CP054142.1"/>
</dbReference>
<comment type="caution">
    <text evidence="3">Lacks conserved residue(s) required for the propagation of feature annotation.</text>
</comment>
<dbReference type="EMBL" id="CP054142">
    <property type="protein sequence ID" value="QTQ13131.1"/>
    <property type="molecule type" value="Genomic_DNA"/>
</dbReference>
<evidence type="ECO:0000259" key="4">
    <source>
        <dbReference type="Pfam" id="PF05175"/>
    </source>
</evidence>
<dbReference type="AlphaFoldDB" id="A0A975F2D9"/>
<dbReference type="EC" id="2.1.1.297" evidence="3"/>
<organism evidence="6 7">
    <name type="scientific">Treponema parvum</name>
    <dbReference type="NCBI Taxonomy" id="138851"/>
    <lineage>
        <taxon>Bacteria</taxon>
        <taxon>Pseudomonadati</taxon>
        <taxon>Spirochaetota</taxon>
        <taxon>Spirochaetia</taxon>
        <taxon>Spirochaetales</taxon>
        <taxon>Treponemataceae</taxon>
        <taxon>Treponema</taxon>
    </lineage>
</organism>
<evidence type="ECO:0000256" key="3">
    <source>
        <dbReference type="HAMAP-Rule" id="MF_02126"/>
    </source>
</evidence>
<keyword evidence="1 3" id="KW-0489">Methyltransferase</keyword>
<keyword evidence="3" id="KW-0808">Transferase</keyword>
<feature type="binding site" evidence="3">
    <location>
        <position position="246"/>
    </location>
    <ligand>
        <name>S-adenosyl-L-methionine</name>
        <dbReference type="ChEBI" id="CHEBI:59789"/>
    </ligand>
</feature>
<dbReference type="InterPro" id="IPR029063">
    <property type="entry name" value="SAM-dependent_MTases_sf"/>
</dbReference>
<dbReference type="GO" id="GO:0102559">
    <property type="term" value="F:peptide chain release factor N(5)-glutamine methyltransferase activity"/>
    <property type="evidence" value="ECO:0007669"/>
    <property type="project" value="UniProtKB-EC"/>
</dbReference>